<dbReference type="InterPro" id="IPR043971">
    <property type="entry name" value="FUZ/MON1/HPS1_longin_2"/>
</dbReference>
<dbReference type="SMR" id="A0A1I7RHS6"/>
<feature type="domain" description="FUZ/MON1/HPS1 first Longin" evidence="3">
    <location>
        <begin position="17"/>
        <end position="129"/>
    </location>
</feature>
<reference evidence="7" key="2">
    <citation type="submission" date="2020-08" db="EMBL/GenBank/DDBJ databases">
        <authorList>
            <person name="Kikuchi T."/>
        </authorList>
    </citation>
    <scope>NUCLEOTIDE SEQUENCE</scope>
    <source>
        <strain evidence="6">Ka4C1</strain>
    </source>
</reference>
<accession>A0A1I7RHS6</accession>
<dbReference type="PANTHER" id="PTHR13027:SF7">
    <property type="entry name" value="VACUOLAR FUSION PROTEIN MON1 HOMOLOG"/>
    <property type="match status" value="1"/>
</dbReference>
<dbReference type="OrthoDB" id="272411at2759"/>
<dbReference type="InterPro" id="IPR043972">
    <property type="entry name" value="FUZ/MON1/HPS1_longin_1"/>
</dbReference>
<comment type="similarity">
    <text evidence="1 2">Belongs to the MON1/SAND family.</text>
</comment>
<dbReference type="InterPro" id="IPR043970">
    <property type="entry name" value="FUZ/MON1/HPS1_longin_3"/>
</dbReference>
<keyword evidence="9" id="KW-1185">Reference proteome</keyword>
<evidence type="ECO:0000313" key="8">
    <source>
        <dbReference type="Proteomes" id="UP000095284"/>
    </source>
</evidence>
<evidence type="ECO:0000259" key="4">
    <source>
        <dbReference type="Pfam" id="PF19037"/>
    </source>
</evidence>
<proteinExistence type="inferred from homology"/>
<evidence type="ECO:0000256" key="1">
    <source>
        <dbReference type="ARBA" id="ARBA00008968"/>
    </source>
</evidence>
<dbReference type="Proteomes" id="UP000582659">
    <property type="component" value="Unassembled WGS sequence"/>
</dbReference>
<gene>
    <name evidence="6" type="ORF">BXYJ_LOCUS8885</name>
</gene>
<sequence>MSVTDLRNAFSTFPHQIWVLSEFGKPIFSSCGSESDLAATFAVIQVLVRTFESWKDTLLCIQMKGLHIQFSYRSPLILCVVSKAPANLSLQLDMIYNQVISILSKSVLKKTFVEKGDNFDLRRWLSDLDKRVDVCLNSFVEDPVVYLTGFRILPLNPSDREFLVSTMGSCIVEATDSVAFAVLIAHRQLVSMVRMKRLDLKASDFNILANLVECHSSLRDGETWVPICLPHFNQNACWAFISYLWEDNGPCLIMLSTDKNSFFTLRDVKLKILDKLDVYKRKNELKTSISIPEQMLRTQRPNPELWHFMYKNILSSQVCCSSPAKPFIALDEQKELYKGYFEVTDAMRKSKIGRILFVQKDEYTIFAWITGSFELYAAFSPLVSQVSVMETAERLLRILRKEEKRVFFNINPGVLNGP</sequence>
<dbReference type="EMBL" id="CAJFCV020000004">
    <property type="protein sequence ID" value="CAG9115436.1"/>
    <property type="molecule type" value="Genomic_DNA"/>
</dbReference>
<dbReference type="PRINTS" id="PR01546">
    <property type="entry name" value="YEAST73DUF"/>
</dbReference>
<comment type="function">
    <text evidence="2">Plays an important role in membrane trafficking through the secretory apparatus.</text>
</comment>
<dbReference type="Pfam" id="PF19037">
    <property type="entry name" value="Fuz_longin_2"/>
    <property type="match status" value="1"/>
</dbReference>
<evidence type="ECO:0000313" key="9">
    <source>
        <dbReference type="Proteomes" id="UP000659654"/>
    </source>
</evidence>
<dbReference type="EMBL" id="CAJFDI010000004">
    <property type="protein sequence ID" value="CAD5226118.1"/>
    <property type="molecule type" value="Genomic_DNA"/>
</dbReference>
<protein>
    <recommendedName>
        <fullName evidence="2">Vacuolar fusion protein MON1 homolog</fullName>
    </recommendedName>
</protein>
<dbReference type="Pfam" id="PF19036">
    <property type="entry name" value="Fuz_longin_1"/>
    <property type="match status" value="1"/>
</dbReference>
<dbReference type="Proteomes" id="UP000095284">
    <property type="component" value="Unplaced"/>
</dbReference>
<feature type="domain" description="FUZ/MON1/HPS1 third Longin" evidence="5">
    <location>
        <begin position="304"/>
        <end position="403"/>
    </location>
</feature>
<dbReference type="Proteomes" id="UP000659654">
    <property type="component" value="Unassembled WGS sequence"/>
</dbReference>
<dbReference type="eggNOG" id="KOG0997">
    <property type="taxonomic scope" value="Eukaryota"/>
</dbReference>
<organism evidence="8 10">
    <name type="scientific">Bursaphelenchus xylophilus</name>
    <name type="common">Pinewood nematode worm</name>
    <name type="synonym">Aphelenchoides xylophilus</name>
    <dbReference type="NCBI Taxonomy" id="6326"/>
    <lineage>
        <taxon>Eukaryota</taxon>
        <taxon>Metazoa</taxon>
        <taxon>Ecdysozoa</taxon>
        <taxon>Nematoda</taxon>
        <taxon>Chromadorea</taxon>
        <taxon>Rhabditida</taxon>
        <taxon>Tylenchina</taxon>
        <taxon>Tylenchomorpha</taxon>
        <taxon>Aphelenchoidea</taxon>
        <taxon>Aphelenchoididae</taxon>
        <taxon>Bursaphelenchus</taxon>
    </lineage>
</organism>
<evidence type="ECO:0000259" key="5">
    <source>
        <dbReference type="Pfam" id="PF19038"/>
    </source>
</evidence>
<name>A0A1I7RHS6_BURXY</name>
<dbReference type="GO" id="GO:0006623">
    <property type="term" value="P:protein targeting to vacuole"/>
    <property type="evidence" value="ECO:0007669"/>
    <property type="project" value="UniProtKB-UniRule"/>
</dbReference>
<dbReference type="Pfam" id="PF19038">
    <property type="entry name" value="Fuz_longin_3"/>
    <property type="match status" value="1"/>
</dbReference>
<evidence type="ECO:0000313" key="7">
    <source>
        <dbReference type="EMBL" id="CAG9115436.1"/>
    </source>
</evidence>
<evidence type="ECO:0000313" key="6">
    <source>
        <dbReference type="EMBL" id="CAD5226118.1"/>
    </source>
</evidence>
<dbReference type="GO" id="GO:0035658">
    <property type="term" value="C:Mon1-Ccz1 complex"/>
    <property type="evidence" value="ECO:0007669"/>
    <property type="project" value="TreeGrafter"/>
</dbReference>
<evidence type="ECO:0000259" key="3">
    <source>
        <dbReference type="Pfam" id="PF19036"/>
    </source>
</evidence>
<reference evidence="10" key="1">
    <citation type="submission" date="2016-11" db="UniProtKB">
        <authorList>
            <consortium name="WormBaseParasite"/>
        </authorList>
    </citation>
    <scope>IDENTIFICATION</scope>
</reference>
<evidence type="ECO:0000313" key="10">
    <source>
        <dbReference type="WBParaSite" id="BXY_0025500.1"/>
    </source>
</evidence>
<dbReference type="AlphaFoldDB" id="A0A1I7RHS6"/>
<dbReference type="WBParaSite" id="BXY_0025500.1">
    <property type="protein sequence ID" value="BXY_0025500.1"/>
    <property type="gene ID" value="BXY_0025500"/>
</dbReference>
<dbReference type="GO" id="GO:0032510">
    <property type="term" value="P:endosome to lysosome transport via multivesicular body sorting pathway"/>
    <property type="evidence" value="ECO:0007669"/>
    <property type="project" value="TreeGrafter"/>
</dbReference>
<feature type="domain" description="FUZ/MON1/HPS1 second Longin" evidence="4">
    <location>
        <begin position="177"/>
        <end position="272"/>
    </location>
</feature>
<evidence type="ECO:0000256" key="2">
    <source>
        <dbReference type="RuleBase" id="RU367048"/>
    </source>
</evidence>
<dbReference type="PANTHER" id="PTHR13027">
    <property type="entry name" value="SAND PROTEIN-RELATED"/>
    <property type="match status" value="1"/>
</dbReference>
<dbReference type="InterPro" id="IPR004353">
    <property type="entry name" value="Mon1"/>
</dbReference>